<organism evidence="2 3">
    <name type="scientific">Candidatus Colwellbacteria bacterium CG10_big_fil_rev_8_21_14_0_10_41_28</name>
    <dbReference type="NCBI Taxonomy" id="1974539"/>
    <lineage>
        <taxon>Bacteria</taxon>
        <taxon>Candidatus Colwelliibacteriota</taxon>
    </lineage>
</organism>
<feature type="transmembrane region" description="Helical" evidence="1">
    <location>
        <begin position="12"/>
        <end position="34"/>
    </location>
</feature>
<evidence type="ECO:0000256" key="1">
    <source>
        <dbReference type="SAM" id="Phobius"/>
    </source>
</evidence>
<feature type="transmembrane region" description="Helical" evidence="1">
    <location>
        <begin position="77"/>
        <end position="96"/>
    </location>
</feature>
<gene>
    <name evidence="2" type="ORF">COT88_02070</name>
</gene>
<accession>A0A2H0VGZ6</accession>
<sequence>MLAKINKVIKLFVISDFLLFMGWGFISPIFSLFVLYQIEGATIVTVGIGTAVYWFFRSVIQPPTAYFLDKHKGEKDDLYALIVALVVVGFASLELATVVSEIHLYLIQIIHGAAFGIYSVAWPSIFSRHMDKGMVAV</sequence>
<dbReference type="EMBL" id="PFAG01000020">
    <property type="protein sequence ID" value="PIR98366.1"/>
    <property type="molecule type" value="Genomic_DNA"/>
</dbReference>
<dbReference type="Gene3D" id="1.20.1250.20">
    <property type="entry name" value="MFS general substrate transporter like domains"/>
    <property type="match status" value="1"/>
</dbReference>
<dbReference type="SUPFAM" id="SSF103473">
    <property type="entry name" value="MFS general substrate transporter"/>
    <property type="match status" value="1"/>
</dbReference>
<comment type="caution">
    <text evidence="2">The sequence shown here is derived from an EMBL/GenBank/DDBJ whole genome shotgun (WGS) entry which is preliminary data.</text>
</comment>
<evidence type="ECO:0008006" key="4">
    <source>
        <dbReference type="Google" id="ProtNLM"/>
    </source>
</evidence>
<evidence type="ECO:0000313" key="3">
    <source>
        <dbReference type="Proteomes" id="UP000230776"/>
    </source>
</evidence>
<feature type="non-terminal residue" evidence="2">
    <location>
        <position position="137"/>
    </location>
</feature>
<evidence type="ECO:0000313" key="2">
    <source>
        <dbReference type="EMBL" id="PIR98366.1"/>
    </source>
</evidence>
<proteinExistence type="predicted"/>
<keyword evidence="1" id="KW-0812">Transmembrane</keyword>
<dbReference type="InterPro" id="IPR036259">
    <property type="entry name" value="MFS_trans_sf"/>
</dbReference>
<protein>
    <recommendedName>
        <fullName evidence="4">Major facilitator superfamily (MFS) profile domain-containing protein</fullName>
    </recommendedName>
</protein>
<dbReference type="AlphaFoldDB" id="A0A2H0VGZ6"/>
<keyword evidence="1" id="KW-0472">Membrane</keyword>
<name>A0A2H0VGZ6_9BACT</name>
<reference evidence="3" key="1">
    <citation type="submission" date="2017-09" db="EMBL/GenBank/DDBJ databases">
        <title>Depth-based differentiation of microbial function through sediment-hosted aquifers and enrichment of novel symbionts in the deep terrestrial subsurface.</title>
        <authorList>
            <person name="Probst A.J."/>
            <person name="Ladd B."/>
            <person name="Jarett J.K."/>
            <person name="Geller-Mcgrath D.E."/>
            <person name="Sieber C.M.K."/>
            <person name="Emerson J.B."/>
            <person name="Anantharaman K."/>
            <person name="Thomas B.C."/>
            <person name="Malmstrom R."/>
            <person name="Stieglmeier M."/>
            <person name="Klingl A."/>
            <person name="Woyke T."/>
            <person name="Ryan C.M."/>
            <person name="Banfield J.F."/>
        </authorList>
    </citation>
    <scope>NUCLEOTIDE SEQUENCE [LARGE SCALE GENOMIC DNA]</scope>
</reference>
<keyword evidence="1" id="KW-1133">Transmembrane helix</keyword>
<feature type="transmembrane region" description="Helical" evidence="1">
    <location>
        <begin position="40"/>
        <end position="56"/>
    </location>
</feature>
<dbReference type="Proteomes" id="UP000230776">
    <property type="component" value="Unassembled WGS sequence"/>
</dbReference>
<feature type="transmembrane region" description="Helical" evidence="1">
    <location>
        <begin position="102"/>
        <end position="122"/>
    </location>
</feature>